<name>A0A1G4I6Q5_TRYEQ</name>
<dbReference type="VEuPathDB" id="TriTrypDB:TEOVI_000838700"/>
<reference evidence="3" key="1">
    <citation type="submission" date="2016-09" db="EMBL/GenBank/DDBJ databases">
        <authorList>
            <person name="Hebert L."/>
            <person name="Moumen B."/>
        </authorList>
    </citation>
    <scope>NUCLEOTIDE SEQUENCE [LARGE SCALE GENOMIC DNA]</scope>
    <source>
        <strain evidence="3">OVI</strain>
    </source>
</reference>
<evidence type="ECO:0000256" key="2">
    <source>
        <dbReference type="SAM" id="MobiDB-lite"/>
    </source>
</evidence>
<feature type="compositionally biased region" description="Polar residues" evidence="2">
    <location>
        <begin position="1"/>
        <end position="18"/>
    </location>
</feature>
<evidence type="ECO:0000313" key="3">
    <source>
        <dbReference type="EMBL" id="SCU67465.1"/>
    </source>
</evidence>
<proteinExistence type="predicted"/>
<dbReference type="RefSeq" id="XP_067078777.1">
    <property type="nucleotide sequence ID" value="XM_067222676.1"/>
</dbReference>
<dbReference type="AlphaFoldDB" id="A0A1G4I6Q5"/>
<comment type="caution">
    <text evidence="3">The sequence shown here is derived from an EMBL/GenBank/DDBJ whole genome shotgun (WGS) entry which is preliminary data.</text>
</comment>
<evidence type="ECO:0000256" key="1">
    <source>
        <dbReference type="SAM" id="Coils"/>
    </source>
</evidence>
<feature type="coiled-coil region" evidence="1">
    <location>
        <begin position="63"/>
        <end position="101"/>
    </location>
</feature>
<sequence>MLQVTENATPDQSKSSMETLKGSRDILSDFVPSLNDDERTAEDMRQQLGKLGIISTAQPEQLRDEQQKQLQDIRVEFANQMKQLQRQNRRYLELLLDMLERGVNR</sequence>
<keyword evidence="1" id="KW-0175">Coiled coil</keyword>
<keyword evidence="4" id="KW-1185">Reference proteome</keyword>
<dbReference type="EMBL" id="CZPT02000749">
    <property type="protein sequence ID" value="SCU67465.1"/>
    <property type="molecule type" value="Genomic_DNA"/>
</dbReference>
<evidence type="ECO:0000313" key="4">
    <source>
        <dbReference type="Proteomes" id="UP000195570"/>
    </source>
</evidence>
<accession>A0A1G4I6Q5</accession>
<gene>
    <name evidence="3" type="ORF">TEOVI_000838700</name>
</gene>
<organism evidence="3 4">
    <name type="scientific">Trypanosoma equiperdum</name>
    <dbReference type="NCBI Taxonomy" id="5694"/>
    <lineage>
        <taxon>Eukaryota</taxon>
        <taxon>Discoba</taxon>
        <taxon>Euglenozoa</taxon>
        <taxon>Kinetoplastea</taxon>
        <taxon>Metakinetoplastina</taxon>
        <taxon>Trypanosomatida</taxon>
        <taxon>Trypanosomatidae</taxon>
        <taxon>Trypanosoma</taxon>
    </lineage>
</organism>
<dbReference type="GeneID" id="92382321"/>
<feature type="region of interest" description="Disordered" evidence="2">
    <location>
        <begin position="1"/>
        <end position="40"/>
    </location>
</feature>
<dbReference type="Proteomes" id="UP000195570">
    <property type="component" value="Unassembled WGS sequence"/>
</dbReference>
<protein>
    <submittedName>
        <fullName evidence="3">Uncharacterized protein</fullName>
    </submittedName>
</protein>